<dbReference type="Proteomes" id="UP000799437">
    <property type="component" value="Unassembled WGS sequence"/>
</dbReference>
<dbReference type="EMBL" id="ML996573">
    <property type="protein sequence ID" value="KAF2757539.1"/>
    <property type="molecule type" value="Genomic_DNA"/>
</dbReference>
<feature type="region of interest" description="Disordered" evidence="1">
    <location>
        <begin position="401"/>
        <end position="470"/>
    </location>
</feature>
<dbReference type="GeneID" id="54482392"/>
<protein>
    <submittedName>
        <fullName evidence="2">Uncharacterized protein</fullName>
    </submittedName>
</protein>
<proteinExistence type="predicted"/>
<reference evidence="2" key="1">
    <citation type="journal article" date="2020" name="Stud. Mycol.">
        <title>101 Dothideomycetes genomes: a test case for predicting lifestyles and emergence of pathogens.</title>
        <authorList>
            <person name="Haridas S."/>
            <person name="Albert R."/>
            <person name="Binder M."/>
            <person name="Bloem J."/>
            <person name="Labutti K."/>
            <person name="Salamov A."/>
            <person name="Andreopoulos B."/>
            <person name="Baker S."/>
            <person name="Barry K."/>
            <person name="Bills G."/>
            <person name="Bluhm B."/>
            <person name="Cannon C."/>
            <person name="Castanera R."/>
            <person name="Culley D."/>
            <person name="Daum C."/>
            <person name="Ezra D."/>
            <person name="Gonzalez J."/>
            <person name="Henrissat B."/>
            <person name="Kuo A."/>
            <person name="Liang C."/>
            <person name="Lipzen A."/>
            <person name="Lutzoni F."/>
            <person name="Magnuson J."/>
            <person name="Mondo S."/>
            <person name="Nolan M."/>
            <person name="Ohm R."/>
            <person name="Pangilinan J."/>
            <person name="Park H.-J."/>
            <person name="Ramirez L."/>
            <person name="Alfaro M."/>
            <person name="Sun H."/>
            <person name="Tritt A."/>
            <person name="Yoshinaga Y."/>
            <person name="Zwiers L.-H."/>
            <person name="Turgeon B."/>
            <person name="Goodwin S."/>
            <person name="Spatafora J."/>
            <person name="Crous P."/>
            <person name="Grigoriev I."/>
        </authorList>
    </citation>
    <scope>NUCLEOTIDE SEQUENCE</scope>
    <source>
        <strain evidence="2">CBS 121739</strain>
    </source>
</reference>
<keyword evidence="3" id="KW-1185">Reference proteome</keyword>
<evidence type="ECO:0000313" key="2">
    <source>
        <dbReference type="EMBL" id="KAF2757539.1"/>
    </source>
</evidence>
<feature type="region of interest" description="Disordered" evidence="1">
    <location>
        <begin position="93"/>
        <end position="262"/>
    </location>
</feature>
<feature type="region of interest" description="Disordered" evidence="1">
    <location>
        <begin position="324"/>
        <end position="353"/>
    </location>
</feature>
<feature type="region of interest" description="Disordered" evidence="1">
    <location>
        <begin position="22"/>
        <end position="41"/>
    </location>
</feature>
<feature type="compositionally biased region" description="Basic and acidic residues" evidence="1">
    <location>
        <begin position="154"/>
        <end position="172"/>
    </location>
</feature>
<name>A0A6A6W5U5_9PEZI</name>
<feature type="compositionally biased region" description="Basic and acidic residues" evidence="1">
    <location>
        <begin position="131"/>
        <end position="144"/>
    </location>
</feature>
<sequence>MPWHFPLFPPVINPNFVHSRPPSPVLDDSRSTATSYYPTSAFIPPPPAPPLPISCPPPWTSYQTSPSPQRCRSPGYVVDITMTQSGFPRQIDWAERPQTPPPPLTPVSRPDTPPEERALMSMAKQQSIADQAKKERDDKERQELTAEAAQIQRALEESRRTAIEEARREQFKRSRQMSATEDAQLLNAIENSRDTAAKELQNRRSLEQSREPVRGRVVAQKPETQPSHDFHTQTTDRELKAALAASNEEASRQSFEDDKDARALQSTIEQSLASIAIDSKRAVPTQGWQGYENAKRKEVFEAEWDGYRRAEFNAGRADPEVMYARGPSIHSDGQDSDDEFVRVNPSIPPGLRHHLEGRNEVQAAGALPENRSVARMFANARETEEENRRGWRPQLEQRRVRENVTRQVSTTIDNRPKRRVRFSSPADTSRLRRASSPAPAYRHWSPGPRERRKYEVQEPTRRRAVSPHVTVRKERVKMDISRGKGFSYVVTKE</sequence>
<feature type="compositionally biased region" description="Basic and acidic residues" evidence="1">
    <location>
        <begin position="249"/>
        <end position="262"/>
    </location>
</feature>
<gene>
    <name evidence="2" type="ORF">EJ05DRAFT_392740</name>
</gene>
<organism evidence="2 3">
    <name type="scientific">Pseudovirgaria hyperparasitica</name>
    <dbReference type="NCBI Taxonomy" id="470096"/>
    <lineage>
        <taxon>Eukaryota</taxon>
        <taxon>Fungi</taxon>
        <taxon>Dikarya</taxon>
        <taxon>Ascomycota</taxon>
        <taxon>Pezizomycotina</taxon>
        <taxon>Dothideomycetes</taxon>
        <taxon>Dothideomycetes incertae sedis</taxon>
        <taxon>Acrospermales</taxon>
        <taxon>Acrospermaceae</taxon>
        <taxon>Pseudovirgaria</taxon>
    </lineage>
</organism>
<evidence type="ECO:0000256" key="1">
    <source>
        <dbReference type="SAM" id="MobiDB-lite"/>
    </source>
</evidence>
<feature type="compositionally biased region" description="Basic and acidic residues" evidence="1">
    <location>
        <begin position="191"/>
        <end position="214"/>
    </location>
</feature>
<evidence type="ECO:0000313" key="3">
    <source>
        <dbReference type="Proteomes" id="UP000799437"/>
    </source>
</evidence>
<dbReference type="AlphaFoldDB" id="A0A6A6W5U5"/>
<feature type="compositionally biased region" description="Basic and acidic residues" evidence="1">
    <location>
        <begin position="448"/>
        <end position="461"/>
    </location>
</feature>
<accession>A0A6A6W5U5</accession>
<feature type="compositionally biased region" description="Basic and acidic residues" evidence="1">
    <location>
        <begin position="226"/>
        <end position="240"/>
    </location>
</feature>
<dbReference type="RefSeq" id="XP_033599990.1">
    <property type="nucleotide sequence ID" value="XM_033741338.1"/>
</dbReference>